<feature type="region of interest" description="Disordered" evidence="2">
    <location>
        <begin position="154"/>
        <end position="184"/>
    </location>
</feature>
<sequence>MNTETPHTPKRAKPKLPRATLEQKIRILDHFHALGRPQLETVENFRHEVAILTLTFNEWLKHEDEYRLRYRGSELQFEKQSRRKVTYKYDKINRAMDLLVQQRLALGEEITEPILRNHWQIYAHQFGVENPKRLIGFSHGWLAQFKKRHGLSRLRQNRGDLTTSNNEKLLADPTSEEEAREPPVSIPETTLLEQDTTGHFQPQETLSFPQNITYLPDRSRSALRDNIGMPEEEAIPELAELLEQAMHLLLNTRKRFSAHDIERFLGVADRFFQDHQYDYPQTVNLYEEFKSSFTSERLINLRSSQEATQHMSDTIAARPRHTNRRAMTANAHANTVSPSIRGRPATAATLALLQQELHAGPNIHQNAPLFQDVQRKRHSQQLEPEAMAMHRMRSSSRSRQMGVTSAQNGLSEDVNLHHQHHSSTQTRHPHQSHVTSQIQHNTQAHQNHRGLGHRPQPVQNLQLLREYRSGEGAPMESREQMETLFMRQGAKERGFTTEEQWLNSDSRKLWEQNKLMLS</sequence>
<evidence type="ECO:0000256" key="1">
    <source>
        <dbReference type="ARBA" id="ARBA00023125"/>
    </source>
</evidence>
<feature type="compositionally biased region" description="Basic residues" evidence="2">
    <location>
        <begin position="417"/>
        <end position="431"/>
    </location>
</feature>
<dbReference type="GO" id="GO:0003677">
    <property type="term" value="F:DNA binding"/>
    <property type="evidence" value="ECO:0007669"/>
    <property type="project" value="UniProtKB-KW"/>
</dbReference>
<accession>A0A4P6XTJ0</accession>
<protein>
    <submittedName>
        <fullName evidence="4">Tc5 transposase DNA-binding domain-containing protein</fullName>
    </submittedName>
</protein>
<dbReference type="InterPro" id="IPR006600">
    <property type="entry name" value="HTH_CenpB_DNA-bd_dom"/>
</dbReference>
<keyword evidence="1 4" id="KW-0238">DNA-binding</keyword>
<proteinExistence type="predicted"/>
<dbReference type="STRING" id="2163413.A0A4P6XTJ0"/>
<dbReference type="AlphaFoldDB" id="A0A4P6XTJ0"/>
<evidence type="ECO:0000313" key="5">
    <source>
        <dbReference type="Proteomes" id="UP000292447"/>
    </source>
</evidence>
<dbReference type="SUPFAM" id="SSF46689">
    <property type="entry name" value="Homeodomain-like"/>
    <property type="match status" value="1"/>
</dbReference>
<dbReference type="EMBL" id="CP034461">
    <property type="protein sequence ID" value="QBM90927.1"/>
    <property type="molecule type" value="Genomic_DNA"/>
</dbReference>
<feature type="domain" description="HTH CENPB-type" evidence="3">
    <location>
        <begin position="80"/>
        <end position="155"/>
    </location>
</feature>
<dbReference type="InterPro" id="IPR009057">
    <property type="entry name" value="Homeodomain-like_sf"/>
</dbReference>
<organism evidence="4 5">
    <name type="scientific">Metschnikowia aff. pulcherrima</name>
    <dbReference type="NCBI Taxonomy" id="2163413"/>
    <lineage>
        <taxon>Eukaryota</taxon>
        <taxon>Fungi</taxon>
        <taxon>Dikarya</taxon>
        <taxon>Ascomycota</taxon>
        <taxon>Saccharomycotina</taxon>
        <taxon>Pichiomycetes</taxon>
        <taxon>Metschnikowiaceae</taxon>
        <taxon>Metschnikowia</taxon>
    </lineage>
</organism>
<name>A0A4P6XTJ0_9ASCO</name>
<evidence type="ECO:0000259" key="3">
    <source>
        <dbReference type="PROSITE" id="PS51253"/>
    </source>
</evidence>
<reference evidence="5" key="1">
    <citation type="submission" date="2019-03" db="EMBL/GenBank/DDBJ databases">
        <title>Snf2 controls pulcherriminic acid biosynthesis and connects pigmentation and antifungal activity of the yeast Metschnikowia pulcherrima.</title>
        <authorList>
            <person name="Gore-Lloyd D."/>
            <person name="Sumann I."/>
            <person name="Brachmann A.O."/>
            <person name="Schneeberger K."/>
            <person name="Ortiz-Merino R.A."/>
            <person name="Moreno-Beltran M."/>
            <person name="Schlaefli M."/>
            <person name="Kirner P."/>
            <person name="Santos Kron A."/>
            <person name="Wolfe K.H."/>
            <person name="Piel J."/>
            <person name="Ahrens C.H."/>
            <person name="Henk D."/>
            <person name="Freimoser F.M."/>
        </authorList>
    </citation>
    <scope>NUCLEOTIDE SEQUENCE [LARGE SCALE GENOMIC DNA]</scope>
    <source>
        <strain evidence="5">APC 1.2</strain>
    </source>
</reference>
<dbReference type="PROSITE" id="PS51253">
    <property type="entry name" value="HTH_CENPB"/>
    <property type="match status" value="1"/>
</dbReference>
<keyword evidence="5" id="KW-1185">Reference proteome</keyword>
<evidence type="ECO:0000256" key="2">
    <source>
        <dbReference type="SAM" id="MobiDB-lite"/>
    </source>
</evidence>
<dbReference type="Proteomes" id="UP000292447">
    <property type="component" value="Chromosome VI"/>
</dbReference>
<feature type="compositionally biased region" description="Polar residues" evidence="2">
    <location>
        <begin position="434"/>
        <end position="445"/>
    </location>
</feature>
<feature type="region of interest" description="Disordered" evidence="2">
    <location>
        <begin position="375"/>
        <end position="456"/>
    </location>
</feature>
<dbReference type="Gene3D" id="1.10.10.60">
    <property type="entry name" value="Homeodomain-like"/>
    <property type="match status" value="1"/>
</dbReference>
<dbReference type="Pfam" id="PF03221">
    <property type="entry name" value="HTH_Tnp_Tc5"/>
    <property type="match status" value="1"/>
</dbReference>
<gene>
    <name evidence="4" type="primary">MPUL0F05150</name>
    <name evidence="4" type="ORF">METSCH_F05150</name>
</gene>
<evidence type="ECO:0000313" key="4">
    <source>
        <dbReference type="EMBL" id="QBM90927.1"/>
    </source>
</evidence>